<protein>
    <submittedName>
        <fullName evidence="1">Uncharacterized protein</fullName>
    </submittedName>
</protein>
<evidence type="ECO:0000313" key="2">
    <source>
        <dbReference type="Proteomes" id="UP000024635"/>
    </source>
</evidence>
<proteinExistence type="predicted"/>
<organism evidence="1 2">
    <name type="scientific">Ancylostoma ceylanicum</name>
    <dbReference type="NCBI Taxonomy" id="53326"/>
    <lineage>
        <taxon>Eukaryota</taxon>
        <taxon>Metazoa</taxon>
        <taxon>Ecdysozoa</taxon>
        <taxon>Nematoda</taxon>
        <taxon>Chromadorea</taxon>
        <taxon>Rhabditida</taxon>
        <taxon>Rhabditina</taxon>
        <taxon>Rhabditomorpha</taxon>
        <taxon>Strongyloidea</taxon>
        <taxon>Ancylostomatidae</taxon>
        <taxon>Ancylostomatinae</taxon>
        <taxon>Ancylostoma</taxon>
    </lineage>
</organism>
<gene>
    <name evidence="1" type="primary">Acey_s0005.g2486</name>
    <name evidence="1" type="ORF">Y032_0005g2486</name>
</gene>
<dbReference type="Proteomes" id="UP000024635">
    <property type="component" value="Unassembled WGS sequence"/>
</dbReference>
<sequence>MVMSHSATLLNEGHSREDHRKVTEDLKVRKFKISTATCMRLVLILGWNDVCTNTEFEKHCKAYELKKTRLNPN</sequence>
<dbReference type="EMBL" id="JARK01001341">
    <property type="protein sequence ID" value="EYC30158.1"/>
    <property type="molecule type" value="Genomic_DNA"/>
</dbReference>
<name>A0A016VTT7_9BILA</name>
<keyword evidence="2" id="KW-1185">Reference proteome</keyword>
<reference evidence="2" key="1">
    <citation type="journal article" date="2015" name="Nat. Genet.">
        <title>The genome and transcriptome of the zoonotic hookworm Ancylostoma ceylanicum identify infection-specific gene families.</title>
        <authorList>
            <person name="Schwarz E.M."/>
            <person name="Hu Y."/>
            <person name="Antoshechkin I."/>
            <person name="Miller M.M."/>
            <person name="Sternberg P.W."/>
            <person name="Aroian R.V."/>
        </authorList>
    </citation>
    <scope>NUCLEOTIDE SEQUENCE</scope>
    <source>
        <strain evidence="2">HY135</strain>
    </source>
</reference>
<accession>A0A016VTT7</accession>
<comment type="caution">
    <text evidence="1">The sequence shown here is derived from an EMBL/GenBank/DDBJ whole genome shotgun (WGS) entry which is preliminary data.</text>
</comment>
<evidence type="ECO:0000313" key="1">
    <source>
        <dbReference type="EMBL" id="EYC30158.1"/>
    </source>
</evidence>
<dbReference type="AlphaFoldDB" id="A0A016VTT7"/>